<evidence type="ECO:0000313" key="2">
    <source>
        <dbReference type="EMBL" id="TXH89668.1"/>
    </source>
</evidence>
<evidence type="ECO:0008006" key="4">
    <source>
        <dbReference type="Google" id="ProtNLM"/>
    </source>
</evidence>
<sequence>MSNAGEPIFSSRPTVTIELPLTPHARILHPEQIIIRIAEGYQDIGALCYALRSGKARKPRQPREVVLSSLIKRRPGKILQIIKVLSSLRVDSGKSQSTIYQYSHFFILFMDWADANSLSNCLDGGDATFQAFQAWSNETKDRYRRQEFGEAVHNCRLTYICEVLEAATGLQNLMQGIRNLTRKYNPNGGTEPLALQDFGHAVAINQCLFDGLCDLVLEQRPFPYKLELPNSLGWAESHLWLFPTNLWRLPPHRQSDTARVATGRNTSWVYDYSNGRLATLDEIVHRYKAKELSRQTTQARRSIRSAQQQIDKANADPFNKWRISLGMCAQRAFLFLFLCNTGCNDQLARDLETDGKTIDAAVKNQRFRALKWRANGKEVELVAPAAFMARLRRFMELRRYLLQGRNTPYLFFTCGNRNGNPPGQMLSHELEAHYRRLLKEIAPQLPRLGARALRATVDDYYLRSHGNVIAAAVMGHSPETELRNYGRGSANDHHHEMTLFMAAVAESARRQRVIPVTAMTTVSPPLEEGGRCDDFGRPEALADRVPIRPDCKDAQGCLFCRNRVLVANEADARKVASAAYVMEQLILGPKHEEALRPLIEKCDEDLNRIATFPGCRDLVEKTRRDVYENEQLTPFWADKYHLFLELGIIS</sequence>
<dbReference type="Proteomes" id="UP000321192">
    <property type="component" value="Unassembled WGS sequence"/>
</dbReference>
<feature type="coiled-coil region" evidence="1">
    <location>
        <begin position="289"/>
        <end position="316"/>
    </location>
</feature>
<keyword evidence="1" id="KW-0175">Coiled coil</keyword>
<evidence type="ECO:0000256" key="1">
    <source>
        <dbReference type="SAM" id="Coils"/>
    </source>
</evidence>
<dbReference type="InterPro" id="IPR013762">
    <property type="entry name" value="Integrase-like_cat_sf"/>
</dbReference>
<dbReference type="RefSeq" id="WP_276657124.1">
    <property type="nucleotide sequence ID" value="NZ_SSFD01000055.1"/>
</dbReference>
<dbReference type="Gene3D" id="1.10.443.10">
    <property type="entry name" value="Intergrase catalytic core"/>
    <property type="match status" value="1"/>
</dbReference>
<comment type="caution">
    <text evidence="2">The sequence shown here is derived from an EMBL/GenBank/DDBJ whole genome shotgun (WGS) entry which is preliminary data.</text>
</comment>
<gene>
    <name evidence="2" type="ORF">E6Q80_04185</name>
</gene>
<evidence type="ECO:0000313" key="3">
    <source>
        <dbReference type="Proteomes" id="UP000321192"/>
    </source>
</evidence>
<dbReference type="GO" id="GO:0003677">
    <property type="term" value="F:DNA binding"/>
    <property type="evidence" value="ECO:0007669"/>
    <property type="project" value="InterPro"/>
</dbReference>
<name>A0A5C7T0C6_THASP</name>
<protein>
    <recommendedName>
        <fullName evidence="4">Integrase</fullName>
    </recommendedName>
</protein>
<dbReference type="GO" id="GO:0006310">
    <property type="term" value="P:DNA recombination"/>
    <property type="evidence" value="ECO:0007669"/>
    <property type="project" value="InterPro"/>
</dbReference>
<dbReference type="GO" id="GO:0015074">
    <property type="term" value="P:DNA integration"/>
    <property type="evidence" value="ECO:0007669"/>
    <property type="project" value="InterPro"/>
</dbReference>
<proteinExistence type="predicted"/>
<dbReference type="AlphaFoldDB" id="A0A5C7T0C6"/>
<accession>A0A5C7T0C6</accession>
<reference evidence="2 3" key="1">
    <citation type="submission" date="2018-09" db="EMBL/GenBank/DDBJ databases">
        <title>Metagenome Assembled Genomes from an Advanced Water Purification Facility.</title>
        <authorList>
            <person name="Stamps B.W."/>
            <person name="Spear J.R."/>
        </authorList>
    </citation>
    <scope>NUCLEOTIDE SEQUENCE [LARGE SCALE GENOMIC DNA]</scope>
    <source>
        <strain evidence="2">Bin_27_1</strain>
    </source>
</reference>
<organism evidence="2 3">
    <name type="scientific">Thauera aminoaromatica</name>
    <dbReference type="NCBI Taxonomy" id="164330"/>
    <lineage>
        <taxon>Bacteria</taxon>
        <taxon>Pseudomonadati</taxon>
        <taxon>Pseudomonadota</taxon>
        <taxon>Betaproteobacteria</taxon>
        <taxon>Rhodocyclales</taxon>
        <taxon>Zoogloeaceae</taxon>
        <taxon>Thauera</taxon>
    </lineage>
</organism>
<dbReference type="EMBL" id="SSFD01000055">
    <property type="protein sequence ID" value="TXH89668.1"/>
    <property type="molecule type" value="Genomic_DNA"/>
</dbReference>